<keyword evidence="4" id="KW-1003">Cell membrane</keyword>
<feature type="transmembrane region" description="Helical" evidence="8">
    <location>
        <begin position="320"/>
        <end position="337"/>
    </location>
</feature>
<accession>A0AB74UW28</accession>
<evidence type="ECO:0000256" key="5">
    <source>
        <dbReference type="ARBA" id="ARBA00022692"/>
    </source>
</evidence>
<dbReference type="AlphaFoldDB" id="A0AB74UW28"/>
<feature type="transmembrane region" description="Helical" evidence="8">
    <location>
        <begin position="144"/>
        <end position="166"/>
    </location>
</feature>
<sequence>MMLSRTLPSSIRKLDPGAFALVMATGIVSIDAGQHGMPVLARALFVLNAVAFVLLLALNALRLVHARREVLDDFINPARGAGFLTFVAASGVLASQCVLVVPLPHWAVALTVLGAVGWGCLSYLLLLAVITGQRKPGFRRSINGGWLVAVVSTQALAVAITLLVAHDHATPALGWLFAALCLYLVGAALYLILITLIFYRLLFLPLPASGFTPPYWINMGALAITTLAGSLLVLHAPAQPSLGALVPFVKGFTLFFWASATWWIPLLAILELWRHGMRHVRLRYAVDDWDIVFPLGMYTVGTNALAQALDLDLLQPVSDLGVYISLLAWLLVAAGALRHWRRAFVRG</sequence>
<dbReference type="PANTHER" id="PTHR31686:SF1">
    <property type="entry name" value="SULFITE EFFLUX PUMP SSU1"/>
    <property type="match status" value="1"/>
</dbReference>
<proteinExistence type="inferred from homology"/>
<feature type="transmembrane region" description="Helical" evidence="8">
    <location>
        <begin position="172"/>
        <end position="203"/>
    </location>
</feature>
<feature type="transmembrane region" description="Helical" evidence="8">
    <location>
        <begin position="39"/>
        <end position="61"/>
    </location>
</feature>
<keyword evidence="6 8" id="KW-1133">Transmembrane helix</keyword>
<feature type="transmembrane region" description="Helical" evidence="8">
    <location>
        <begin position="107"/>
        <end position="132"/>
    </location>
</feature>
<comment type="similarity">
    <text evidence="2">Belongs to the tellurite-resistance/dicarboxylate transporter (TDT) family.</text>
</comment>
<dbReference type="CDD" id="cd09319">
    <property type="entry name" value="TDT_like_1"/>
    <property type="match status" value="1"/>
</dbReference>
<protein>
    <submittedName>
        <fullName evidence="9">Tellurite resistance/C4-dicarboxylate transporter family protein</fullName>
    </submittedName>
</protein>
<evidence type="ECO:0000256" key="3">
    <source>
        <dbReference type="ARBA" id="ARBA00022448"/>
    </source>
</evidence>
<evidence type="ECO:0000256" key="1">
    <source>
        <dbReference type="ARBA" id="ARBA00004651"/>
    </source>
</evidence>
<name>A0AB74UW28_9GAMM</name>
<evidence type="ECO:0000256" key="7">
    <source>
        <dbReference type="ARBA" id="ARBA00023136"/>
    </source>
</evidence>
<dbReference type="RefSeq" id="WP_395119142.1">
    <property type="nucleotide sequence ID" value="NZ_CP170721.1"/>
</dbReference>
<feature type="transmembrane region" description="Helical" evidence="8">
    <location>
        <begin position="81"/>
        <end position="101"/>
    </location>
</feature>
<dbReference type="GO" id="GO:0000319">
    <property type="term" value="F:sulfite transmembrane transporter activity"/>
    <property type="evidence" value="ECO:0007669"/>
    <property type="project" value="TreeGrafter"/>
</dbReference>
<dbReference type="InterPro" id="IPR051629">
    <property type="entry name" value="Sulfite_efflux_TDT"/>
</dbReference>
<evidence type="ECO:0000256" key="4">
    <source>
        <dbReference type="ARBA" id="ARBA00022475"/>
    </source>
</evidence>
<reference evidence="9" key="1">
    <citation type="submission" date="2024-10" db="EMBL/GenBank/DDBJ databases">
        <authorList>
            <person name="Lesea H.P."/>
            <person name="Kuehl J.V."/>
            <person name="Chandonia J.-M."/>
        </authorList>
    </citation>
    <scope>NUCLEOTIDE SEQUENCE</scope>
    <source>
        <strain evidence="9">FW102-FHT14D07</strain>
    </source>
</reference>
<dbReference type="GO" id="GO:0005886">
    <property type="term" value="C:plasma membrane"/>
    <property type="evidence" value="ECO:0007669"/>
    <property type="project" value="UniProtKB-SubCell"/>
</dbReference>
<evidence type="ECO:0000256" key="8">
    <source>
        <dbReference type="SAM" id="Phobius"/>
    </source>
</evidence>
<dbReference type="InterPro" id="IPR004695">
    <property type="entry name" value="SLAC1/Mae1/Ssu1/TehA"/>
</dbReference>
<keyword evidence="7 8" id="KW-0472">Membrane</keyword>
<dbReference type="Gene3D" id="1.50.10.150">
    <property type="entry name" value="Voltage-dependent anion channel"/>
    <property type="match status" value="1"/>
</dbReference>
<feature type="transmembrane region" description="Helical" evidence="8">
    <location>
        <begin position="215"/>
        <end position="236"/>
    </location>
</feature>
<dbReference type="EMBL" id="CP170721">
    <property type="protein sequence ID" value="XIA19517.1"/>
    <property type="molecule type" value="Genomic_DNA"/>
</dbReference>
<dbReference type="PANTHER" id="PTHR31686">
    <property type="match status" value="1"/>
</dbReference>
<dbReference type="InterPro" id="IPR038665">
    <property type="entry name" value="Voltage-dep_anion_channel_sf"/>
</dbReference>
<comment type="subcellular location">
    <subcellularLocation>
        <location evidence="1">Cell membrane</location>
        <topology evidence="1">Multi-pass membrane protein</topology>
    </subcellularLocation>
</comment>
<gene>
    <name evidence="9" type="ORF">ACFYG5_05060</name>
</gene>
<keyword evidence="5 8" id="KW-0812">Transmembrane</keyword>
<keyword evidence="3" id="KW-0813">Transport</keyword>
<feature type="transmembrane region" description="Helical" evidence="8">
    <location>
        <begin position="291"/>
        <end position="308"/>
    </location>
</feature>
<evidence type="ECO:0000256" key="6">
    <source>
        <dbReference type="ARBA" id="ARBA00022989"/>
    </source>
</evidence>
<dbReference type="Pfam" id="PF03595">
    <property type="entry name" value="SLAC1"/>
    <property type="match status" value="1"/>
</dbReference>
<evidence type="ECO:0000313" key="9">
    <source>
        <dbReference type="EMBL" id="XIA19517.1"/>
    </source>
</evidence>
<organism evidence="9">
    <name type="scientific">Rhodanobacter sp. FW102-FHT14D07</name>
    <dbReference type="NCBI Taxonomy" id="3351462"/>
    <lineage>
        <taxon>Bacteria</taxon>
        <taxon>Pseudomonadati</taxon>
        <taxon>Pseudomonadota</taxon>
        <taxon>Gammaproteobacteria</taxon>
        <taxon>Lysobacterales</taxon>
        <taxon>Rhodanobacteraceae</taxon>
        <taxon>Rhodanobacter</taxon>
    </lineage>
</organism>
<feature type="transmembrane region" description="Helical" evidence="8">
    <location>
        <begin position="248"/>
        <end position="270"/>
    </location>
</feature>
<evidence type="ECO:0000256" key="2">
    <source>
        <dbReference type="ARBA" id="ARBA00008566"/>
    </source>
</evidence>